<feature type="domain" description="MacB-like periplasmic core" evidence="8">
    <location>
        <begin position="21"/>
        <end position="244"/>
    </location>
</feature>
<dbReference type="GO" id="GO:0022857">
    <property type="term" value="F:transmembrane transporter activity"/>
    <property type="evidence" value="ECO:0007669"/>
    <property type="project" value="TreeGrafter"/>
</dbReference>
<feature type="transmembrane region" description="Helical" evidence="6">
    <location>
        <begin position="381"/>
        <end position="404"/>
    </location>
</feature>
<dbReference type="Pfam" id="PF02687">
    <property type="entry name" value="FtsX"/>
    <property type="match status" value="2"/>
</dbReference>
<keyword evidence="4 6" id="KW-1133">Transmembrane helix</keyword>
<feature type="transmembrane region" description="Helical" evidence="6">
    <location>
        <begin position="287"/>
        <end position="309"/>
    </location>
</feature>
<evidence type="ECO:0000313" key="9">
    <source>
        <dbReference type="EMBL" id="SKC65703.1"/>
    </source>
</evidence>
<feature type="transmembrane region" description="Helical" evidence="6">
    <location>
        <begin position="724"/>
        <end position="746"/>
    </location>
</feature>
<dbReference type="AlphaFoldDB" id="A0A1T5KPW5"/>
<feature type="transmembrane region" description="Helical" evidence="6">
    <location>
        <begin position="20"/>
        <end position="42"/>
    </location>
</feature>
<dbReference type="PANTHER" id="PTHR30572:SF18">
    <property type="entry name" value="ABC-TYPE MACROLIDE FAMILY EXPORT SYSTEM PERMEASE COMPONENT 2"/>
    <property type="match status" value="1"/>
</dbReference>
<feature type="transmembrane region" description="Helical" evidence="6">
    <location>
        <begin position="334"/>
        <end position="361"/>
    </location>
</feature>
<keyword evidence="10" id="KW-1185">Reference proteome</keyword>
<feature type="domain" description="ABC3 transporter permease C-terminal" evidence="7">
    <location>
        <begin position="675"/>
        <end position="788"/>
    </location>
</feature>
<evidence type="ECO:0000256" key="3">
    <source>
        <dbReference type="ARBA" id="ARBA00022692"/>
    </source>
</evidence>
<sequence>MYKSYFKTAFRNMVRNKLHAFINITGLSVGMAVTIVIALWIADELSYEKHFDKYSRIGRVLQNVTNNGEVQTWWTLPWPLAEELRKNYGSDFSNVVLTTGLQPHLLTTEDNKLNKTGLFAEQDFTKIFSLEMVYGSSHTLKDPSSILLSERTAKAYFGDKNPLGEIITIDRDKRLVVKVAGVYKDMPSTSEFSNLEFIASWDLLFNATDWIKSMSDPWRPNAFVVYTLLAEHASFEGASEKIRDAKLKKVNEALAKKKPALFIHPMQDWHLHSKFKNGVKEGGRIEYVWLFGIIGGFVLLMACINFMNLSTARSEKRAKEVGIRKAIGSLRSQLIYQFFSESILTAFFSLLLAIGVVYIVLPYFNTIADKNVSLQWTNITWWFTAILFCLGIGIIAGSYPALYLSSIQSSKAIKGGYKAGRNAAIPRKILVTIQFAVSIVLIIGTVVVYLQVQHAKNRPIGYDTNGLVAIPMASELHTHFDAVKNELEANGTILAMAEAMSPTTQQWSSTSQLDWNGKDPDLSVDFGVISGSYDYGKTIGWEIVMGRDFSREYISDSTAIILNEAAVQYMGLKNPIGETVRSSNAPYTVVGVVKDIITSSPYTPVTPTLYYLSTWQENFLVARISPTISTAEALANIEAVYSKYNNEVPFTYEFTDESYARKFGDEERVGTLSTIFSTLAIFISCLGILGLSSFMAEQRMKEIGVRKVMGASVLDLWKLMSRDFVLLVTIASIMAIPIAYIAVSSWLENYRYHLAMPWWAFIAAALGTLLITLLTVSWHTITAASINPVKSLRAE</sequence>
<accession>A0A1T5KPW5</accession>
<evidence type="ECO:0000256" key="4">
    <source>
        <dbReference type="ARBA" id="ARBA00022989"/>
    </source>
</evidence>
<evidence type="ECO:0000256" key="5">
    <source>
        <dbReference type="ARBA" id="ARBA00023136"/>
    </source>
</evidence>
<protein>
    <submittedName>
        <fullName evidence="9">ABC-type antimicrobial peptide transport system, permease component</fullName>
    </submittedName>
</protein>
<reference evidence="9 10" key="1">
    <citation type="submission" date="2017-02" db="EMBL/GenBank/DDBJ databases">
        <authorList>
            <person name="Peterson S.W."/>
        </authorList>
    </citation>
    <scope>NUCLEOTIDE SEQUENCE [LARGE SCALE GENOMIC DNA]</scope>
    <source>
        <strain evidence="9 10">DSM 25262</strain>
    </source>
</reference>
<dbReference type="STRING" id="688867.SAMN05660236_2445"/>
<dbReference type="InterPro" id="IPR025857">
    <property type="entry name" value="MacB_PCD"/>
</dbReference>
<keyword evidence="2" id="KW-1003">Cell membrane</keyword>
<keyword evidence="3 6" id="KW-0812">Transmembrane</keyword>
<keyword evidence="5 6" id="KW-0472">Membrane</keyword>
<gene>
    <name evidence="9" type="ORF">SAMN05660236_2445</name>
</gene>
<dbReference type="Pfam" id="PF12704">
    <property type="entry name" value="MacB_PCD"/>
    <property type="match status" value="2"/>
</dbReference>
<comment type="subcellular location">
    <subcellularLocation>
        <location evidence="1">Cell membrane</location>
        <topology evidence="1">Multi-pass membrane protein</topology>
    </subcellularLocation>
</comment>
<evidence type="ECO:0000256" key="1">
    <source>
        <dbReference type="ARBA" id="ARBA00004651"/>
    </source>
</evidence>
<feature type="transmembrane region" description="Helical" evidence="6">
    <location>
        <begin position="758"/>
        <end position="781"/>
    </location>
</feature>
<dbReference type="OrthoDB" id="5933722at2"/>
<feature type="domain" description="ABC3 transporter permease C-terminal" evidence="7">
    <location>
        <begin position="293"/>
        <end position="407"/>
    </location>
</feature>
<organism evidence="9 10">
    <name type="scientific">Ohtaekwangia koreensis</name>
    <dbReference type="NCBI Taxonomy" id="688867"/>
    <lineage>
        <taxon>Bacteria</taxon>
        <taxon>Pseudomonadati</taxon>
        <taxon>Bacteroidota</taxon>
        <taxon>Cytophagia</taxon>
        <taxon>Cytophagales</taxon>
        <taxon>Fulvivirgaceae</taxon>
        <taxon>Ohtaekwangia</taxon>
    </lineage>
</organism>
<evidence type="ECO:0000313" key="10">
    <source>
        <dbReference type="Proteomes" id="UP000190961"/>
    </source>
</evidence>
<dbReference type="PANTHER" id="PTHR30572">
    <property type="entry name" value="MEMBRANE COMPONENT OF TRANSPORTER-RELATED"/>
    <property type="match status" value="1"/>
</dbReference>
<dbReference type="Proteomes" id="UP000190961">
    <property type="component" value="Unassembled WGS sequence"/>
</dbReference>
<evidence type="ECO:0000259" key="8">
    <source>
        <dbReference type="Pfam" id="PF12704"/>
    </source>
</evidence>
<dbReference type="GO" id="GO:0005886">
    <property type="term" value="C:plasma membrane"/>
    <property type="evidence" value="ECO:0007669"/>
    <property type="project" value="UniProtKB-SubCell"/>
</dbReference>
<dbReference type="InterPro" id="IPR003838">
    <property type="entry name" value="ABC3_permease_C"/>
</dbReference>
<dbReference type="InterPro" id="IPR050250">
    <property type="entry name" value="Macrolide_Exporter_MacB"/>
</dbReference>
<feature type="transmembrane region" description="Helical" evidence="6">
    <location>
        <begin position="675"/>
        <end position="696"/>
    </location>
</feature>
<dbReference type="EMBL" id="FUZU01000001">
    <property type="protein sequence ID" value="SKC65703.1"/>
    <property type="molecule type" value="Genomic_DNA"/>
</dbReference>
<proteinExistence type="predicted"/>
<evidence type="ECO:0000256" key="6">
    <source>
        <dbReference type="SAM" id="Phobius"/>
    </source>
</evidence>
<name>A0A1T5KPW5_9BACT</name>
<feature type="domain" description="MacB-like periplasmic core" evidence="8">
    <location>
        <begin position="437"/>
        <end position="639"/>
    </location>
</feature>
<evidence type="ECO:0000256" key="2">
    <source>
        <dbReference type="ARBA" id="ARBA00022475"/>
    </source>
</evidence>
<feature type="transmembrane region" description="Helical" evidence="6">
    <location>
        <begin position="429"/>
        <end position="450"/>
    </location>
</feature>
<evidence type="ECO:0000259" key="7">
    <source>
        <dbReference type="Pfam" id="PF02687"/>
    </source>
</evidence>